<dbReference type="Pfam" id="PF00580">
    <property type="entry name" value="UvrD-helicase"/>
    <property type="match status" value="1"/>
</dbReference>
<dbReference type="PROSITE" id="PS51198">
    <property type="entry name" value="UVRD_HELICASE_ATP_BIND"/>
    <property type="match status" value="1"/>
</dbReference>
<evidence type="ECO:0000259" key="12">
    <source>
        <dbReference type="PROSITE" id="PS51198"/>
    </source>
</evidence>
<comment type="catalytic activity">
    <reaction evidence="10">
        <text>ATP + H2O = ADP + phosphate + H(+)</text>
        <dbReference type="Rhea" id="RHEA:13065"/>
        <dbReference type="ChEBI" id="CHEBI:15377"/>
        <dbReference type="ChEBI" id="CHEBI:15378"/>
        <dbReference type="ChEBI" id="CHEBI:30616"/>
        <dbReference type="ChEBI" id="CHEBI:43474"/>
        <dbReference type="ChEBI" id="CHEBI:456216"/>
        <dbReference type="EC" id="5.6.2.4"/>
    </reaction>
</comment>
<comment type="catalytic activity">
    <reaction evidence="8">
        <text>Couples ATP hydrolysis with the unwinding of duplex DNA by translocating in the 3'-5' direction.</text>
        <dbReference type="EC" id="5.6.2.4"/>
    </reaction>
</comment>
<evidence type="ECO:0000259" key="13">
    <source>
        <dbReference type="PROSITE" id="PS51217"/>
    </source>
</evidence>
<dbReference type="Gene3D" id="1.25.10.10">
    <property type="entry name" value="Leucine-rich Repeat Variant"/>
    <property type="match status" value="1"/>
</dbReference>
<dbReference type="InterPro" id="IPR013986">
    <property type="entry name" value="DExx_box_DNA_helicase_dom_sf"/>
</dbReference>
<protein>
    <recommendedName>
        <fullName evidence="9">DNA 3'-5' helicase</fullName>
        <ecNumber evidence="9">5.6.2.4</ecNumber>
    </recommendedName>
</protein>
<dbReference type="CDD" id="cd17932">
    <property type="entry name" value="DEXQc_UvrD"/>
    <property type="match status" value="1"/>
</dbReference>
<keyword evidence="5 11" id="KW-0067">ATP-binding</keyword>
<keyword evidence="6" id="KW-0238">DNA-binding</keyword>
<name>A0ABS9GXH9_9BACL</name>
<dbReference type="Proteomes" id="UP001649381">
    <property type="component" value="Unassembled WGS sequence"/>
</dbReference>
<evidence type="ECO:0000256" key="4">
    <source>
        <dbReference type="ARBA" id="ARBA00022806"/>
    </source>
</evidence>
<reference evidence="14 15" key="1">
    <citation type="submission" date="2022-01" db="EMBL/GenBank/DDBJ databases">
        <title>Alkalihalobacillus sp. EGI L200015, a novel bacterium isolated from a salt lake sediment.</title>
        <authorList>
            <person name="Gao L."/>
            <person name="Fang B.-Z."/>
            <person name="Li W.-J."/>
        </authorList>
    </citation>
    <scope>NUCLEOTIDE SEQUENCE [LARGE SCALE GENOMIC DNA]</scope>
    <source>
        <strain evidence="14 15">KCTC 12718</strain>
    </source>
</reference>
<dbReference type="InterPro" id="IPR027417">
    <property type="entry name" value="P-loop_NTPase"/>
</dbReference>
<dbReference type="InterPro" id="IPR014017">
    <property type="entry name" value="DNA_helicase_UvrD-like_C"/>
</dbReference>
<feature type="binding site" evidence="11">
    <location>
        <begin position="214"/>
        <end position="221"/>
    </location>
    <ligand>
        <name>ATP</name>
        <dbReference type="ChEBI" id="CHEBI:30616"/>
    </ligand>
</feature>
<evidence type="ECO:0000313" key="14">
    <source>
        <dbReference type="EMBL" id="MCF6137492.1"/>
    </source>
</evidence>
<dbReference type="Gene3D" id="1.10.10.160">
    <property type="match status" value="1"/>
</dbReference>
<dbReference type="SUPFAM" id="SSF52540">
    <property type="entry name" value="P-loop containing nucleoside triphosphate hydrolases"/>
    <property type="match status" value="1"/>
</dbReference>
<dbReference type="EC" id="5.6.2.4" evidence="9"/>
<comment type="caution">
    <text evidence="14">The sequence shown here is derived from an EMBL/GenBank/DDBJ whole genome shotgun (WGS) entry which is preliminary data.</text>
</comment>
<keyword evidence="4 11" id="KW-0347">Helicase</keyword>
<sequence>MMKNAKWGMMMDFSSMSPFELGETNDKNAIPYLLEYLKEGKDQDKRLAASAIRKLSRSYNQASATAYKSLIHNLRSEKAQVRQYSLKAISSLSFKNIQVSPTHYSLVKDIADNDDQEYNRSMAQKMIEQWAEVLRDPKREIEDTDVSEAHFPTGATRKVIEKAELASTETTIELVREEEEDAYYFRALENTGIKLNKPQLEATRHFERAALVLAGAGSGKTRVLTSRAGYLLSLYGVNPKQILLLTFTKKAANEMKERLAKLPGITNKITRDLTMGTYHSIFLRMLRNQGEQRRILSNDKQKHIYIKVIMRDMGLKDDYEPESLLAILSDYKNNMMTVGDLPEKTPIEKEVKEILKRYETRKREGQWMDFDDILLDSYFLLKDHDSLLDRVQNQFSYVLCDEWQDTNPIQYELIKMIAKPQNNLFVVGDDDQTIYEFNGADSSIILNFGDDFPGTTVYHLDINYRSTSAIVGLANKLISVNQKRYKKTLQVAEENGLPPFFIRPDDVNSEAINIVERIMKEAEQGVRSYRDYAVLFRSHSNSRAIFDQLVLKDVPFVTFGDSNTFYEQSIVKPVLDYLRLIVNPKDIEAVRGVLPTLYLNREKATDFIMTREFADPSDHLLSHVMDLPNLKGYQKKQINERIRAIQSLKGKDPLQAVKKIRTFYDKYLEADERKHLTMQKEMILDTLSEIESAAKPFKSIVDFLQFVNEIIMKNKEMEQLRKDPNADVLKLMTIHKSKGLEFPVVYLIGASENILPHRSSLDADTRKDMVVKKDTQILKTAIESERRLAYVAITRAEEEICISSPKMYREQTTRVSRFIMDVFKDPTKQPTHSQNKRITNKKAKTKESLLVWDCTQDTCNAWKRLNPEEKQIDTKECPLCKGTMERRVREVSY</sequence>
<dbReference type="SUPFAM" id="SSF48371">
    <property type="entry name" value="ARM repeat"/>
    <property type="match status" value="1"/>
</dbReference>
<evidence type="ECO:0000256" key="1">
    <source>
        <dbReference type="ARBA" id="ARBA00009922"/>
    </source>
</evidence>
<dbReference type="RefSeq" id="WP_236333136.1">
    <property type="nucleotide sequence ID" value="NZ_JAKIJS010000001.1"/>
</dbReference>
<dbReference type="PANTHER" id="PTHR11070">
    <property type="entry name" value="UVRD / RECB / PCRA DNA HELICASE FAMILY MEMBER"/>
    <property type="match status" value="1"/>
</dbReference>
<evidence type="ECO:0000256" key="2">
    <source>
        <dbReference type="ARBA" id="ARBA00022741"/>
    </source>
</evidence>
<gene>
    <name evidence="14" type="ORF">L2716_07105</name>
</gene>
<evidence type="ECO:0000256" key="9">
    <source>
        <dbReference type="ARBA" id="ARBA00034808"/>
    </source>
</evidence>
<evidence type="ECO:0000256" key="8">
    <source>
        <dbReference type="ARBA" id="ARBA00034617"/>
    </source>
</evidence>
<evidence type="ECO:0000256" key="10">
    <source>
        <dbReference type="ARBA" id="ARBA00048988"/>
    </source>
</evidence>
<dbReference type="Pfam" id="PF14169">
    <property type="entry name" value="YdjO"/>
    <property type="match status" value="1"/>
</dbReference>
<dbReference type="Gene3D" id="3.40.50.300">
    <property type="entry name" value="P-loop containing nucleotide triphosphate hydrolases"/>
    <property type="match status" value="2"/>
</dbReference>
<dbReference type="PANTHER" id="PTHR11070:SF2">
    <property type="entry name" value="ATP-DEPENDENT DNA HELICASE SRS2"/>
    <property type="match status" value="1"/>
</dbReference>
<evidence type="ECO:0000256" key="5">
    <source>
        <dbReference type="ARBA" id="ARBA00022840"/>
    </source>
</evidence>
<evidence type="ECO:0000256" key="6">
    <source>
        <dbReference type="ARBA" id="ARBA00023125"/>
    </source>
</evidence>
<dbReference type="InterPro" id="IPR000212">
    <property type="entry name" value="DNA_helicase_UvrD/REP"/>
</dbReference>
<accession>A0ABS9GXH9</accession>
<dbReference type="Pfam" id="PF13361">
    <property type="entry name" value="UvrD_C"/>
    <property type="match status" value="1"/>
</dbReference>
<keyword evidence="7" id="KW-0413">Isomerase</keyword>
<evidence type="ECO:0000313" key="15">
    <source>
        <dbReference type="Proteomes" id="UP001649381"/>
    </source>
</evidence>
<dbReference type="InterPro" id="IPR011989">
    <property type="entry name" value="ARM-like"/>
</dbReference>
<evidence type="ECO:0000256" key="7">
    <source>
        <dbReference type="ARBA" id="ARBA00023235"/>
    </source>
</evidence>
<dbReference type="InterPro" id="IPR014016">
    <property type="entry name" value="UvrD-like_ATP-bd"/>
</dbReference>
<keyword evidence="3 11" id="KW-0378">Hydrolase</keyword>
<dbReference type="InterPro" id="IPR016024">
    <property type="entry name" value="ARM-type_fold"/>
</dbReference>
<keyword evidence="2 11" id="KW-0547">Nucleotide-binding</keyword>
<feature type="domain" description="UvrD-like helicase ATP-binding" evidence="12">
    <location>
        <begin position="193"/>
        <end position="467"/>
    </location>
</feature>
<organism evidence="14 15">
    <name type="scientific">Pseudalkalibacillus berkeleyi</name>
    <dbReference type="NCBI Taxonomy" id="1069813"/>
    <lineage>
        <taxon>Bacteria</taxon>
        <taxon>Bacillati</taxon>
        <taxon>Bacillota</taxon>
        <taxon>Bacilli</taxon>
        <taxon>Bacillales</taxon>
        <taxon>Fictibacillaceae</taxon>
        <taxon>Pseudalkalibacillus</taxon>
    </lineage>
</organism>
<evidence type="ECO:0000256" key="3">
    <source>
        <dbReference type="ARBA" id="ARBA00022801"/>
    </source>
</evidence>
<dbReference type="Gene3D" id="1.10.486.10">
    <property type="entry name" value="PCRA, domain 4"/>
    <property type="match status" value="1"/>
</dbReference>
<dbReference type="EMBL" id="JAKIJS010000001">
    <property type="protein sequence ID" value="MCF6137492.1"/>
    <property type="molecule type" value="Genomic_DNA"/>
</dbReference>
<feature type="domain" description="UvrD-like helicase C-terminal" evidence="13">
    <location>
        <begin position="468"/>
        <end position="739"/>
    </location>
</feature>
<proteinExistence type="inferred from homology"/>
<keyword evidence="15" id="KW-1185">Reference proteome</keyword>
<dbReference type="PROSITE" id="PS51217">
    <property type="entry name" value="UVRD_HELICASE_CTER"/>
    <property type="match status" value="1"/>
</dbReference>
<dbReference type="InterPro" id="IPR025916">
    <property type="entry name" value="YdjO"/>
</dbReference>
<comment type="similarity">
    <text evidence="1">Belongs to the helicase family. UvrD subfamily.</text>
</comment>
<evidence type="ECO:0000256" key="11">
    <source>
        <dbReference type="PROSITE-ProRule" id="PRU00560"/>
    </source>
</evidence>